<evidence type="ECO:0000256" key="7">
    <source>
        <dbReference type="ARBA" id="ARBA00047925"/>
    </source>
</evidence>
<evidence type="ECO:0000256" key="8">
    <source>
        <dbReference type="HAMAP-Rule" id="MF_00361"/>
    </source>
</evidence>
<dbReference type="PANTHER" id="PTHR20275">
    <property type="entry name" value="NAD KINASE"/>
    <property type="match status" value="1"/>
</dbReference>
<proteinExistence type="inferred from homology"/>
<evidence type="ECO:0000256" key="3">
    <source>
        <dbReference type="ARBA" id="ARBA00022777"/>
    </source>
</evidence>
<feature type="binding site" evidence="8">
    <location>
        <position position="160"/>
    </location>
    <ligand>
        <name>NAD(+)</name>
        <dbReference type="ChEBI" id="CHEBI:57540"/>
    </ligand>
</feature>
<comment type="cofactor">
    <cofactor evidence="8">
        <name>a divalent metal cation</name>
        <dbReference type="ChEBI" id="CHEBI:60240"/>
    </cofactor>
</comment>
<gene>
    <name evidence="8" type="primary">nadK</name>
    <name evidence="9" type="ORF">FYJ33_01135</name>
</gene>
<reference evidence="9 10" key="1">
    <citation type="submission" date="2019-08" db="EMBL/GenBank/DDBJ databases">
        <title>In-depth cultivation of the pig gut microbiome towards novel bacterial diversity and tailored functional studies.</title>
        <authorList>
            <person name="Wylensek D."/>
            <person name="Hitch T.C.A."/>
            <person name="Clavel T."/>
        </authorList>
    </citation>
    <scope>NUCLEOTIDE SEQUENCE [LARGE SCALE GENOMIC DNA]</scope>
    <source>
        <strain evidence="9 10">WCA-383-APC-5B</strain>
    </source>
</reference>
<keyword evidence="2 8" id="KW-0547">Nucleotide-binding</keyword>
<keyword evidence="6 8" id="KW-0520">NAD</keyword>
<dbReference type="GO" id="GO:0046872">
    <property type="term" value="F:metal ion binding"/>
    <property type="evidence" value="ECO:0007669"/>
    <property type="project" value="UniProtKB-UniRule"/>
</dbReference>
<dbReference type="GO" id="GO:0006741">
    <property type="term" value="P:NADP+ biosynthetic process"/>
    <property type="evidence" value="ECO:0007669"/>
    <property type="project" value="UniProtKB-UniRule"/>
</dbReference>
<comment type="subcellular location">
    <subcellularLocation>
        <location evidence="8">Cytoplasm</location>
    </subcellularLocation>
</comment>
<feature type="binding site" evidence="8">
    <location>
        <begin position="173"/>
        <end position="178"/>
    </location>
    <ligand>
        <name>NAD(+)</name>
        <dbReference type="ChEBI" id="CHEBI:57540"/>
    </ligand>
</feature>
<dbReference type="AlphaFoldDB" id="A0A7X2MWN3"/>
<dbReference type="SUPFAM" id="SSF111331">
    <property type="entry name" value="NAD kinase/diacylglycerol kinase-like"/>
    <property type="match status" value="1"/>
</dbReference>
<accession>A0A7X2MWN3</accession>
<dbReference type="GO" id="GO:0005524">
    <property type="term" value="F:ATP binding"/>
    <property type="evidence" value="ECO:0007669"/>
    <property type="project" value="UniProtKB-KW"/>
</dbReference>
<feature type="binding site" evidence="8">
    <location>
        <position position="162"/>
    </location>
    <ligand>
        <name>NAD(+)</name>
        <dbReference type="ChEBI" id="CHEBI:57540"/>
    </ligand>
</feature>
<dbReference type="HAMAP" id="MF_00361">
    <property type="entry name" value="NAD_kinase"/>
    <property type="match status" value="1"/>
</dbReference>
<evidence type="ECO:0000256" key="4">
    <source>
        <dbReference type="ARBA" id="ARBA00022840"/>
    </source>
</evidence>
<keyword evidence="4 8" id="KW-0067">ATP-binding</keyword>
<comment type="caution">
    <text evidence="9">The sequence shown here is derived from an EMBL/GenBank/DDBJ whole genome shotgun (WGS) entry which is preliminary data.</text>
</comment>
<evidence type="ECO:0000256" key="5">
    <source>
        <dbReference type="ARBA" id="ARBA00022857"/>
    </source>
</evidence>
<dbReference type="Proteomes" id="UP000460287">
    <property type="component" value="Unassembled WGS sequence"/>
</dbReference>
<evidence type="ECO:0000313" key="9">
    <source>
        <dbReference type="EMBL" id="MSR90050.1"/>
    </source>
</evidence>
<comment type="function">
    <text evidence="8">Involved in the regulation of the intracellular balance of NAD and NADP, and is a key enzyme in the biosynthesis of NADP. Catalyzes specifically the phosphorylation on 2'-hydroxyl of the adenosine moiety of NAD to yield NADP.</text>
</comment>
<dbReference type="EC" id="2.7.1.23" evidence="8"/>
<dbReference type="GO" id="GO:0003951">
    <property type="term" value="F:NAD+ kinase activity"/>
    <property type="evidence" value="ECO:0007669"/>
    <property type="project" value="UniProtKB-UniRule"/>
</dbReference>
<evidence type="ECO:0000256" key="1">
    <source>
        <dbReference type="ARBA" id="ARBA00022679"/>
    </source>
</evidence>
<organism evidence="9 10">
    <name type="scientific">Inconstantimicrobium porci</name>
    <dbReference type="NCBI Taxonomy" id="2652291"/>
    <lineage>
        <taxon>Bacteria</taxon>
        <taxon>Bacillati</taxon>
        <taxon>Bacillota</taxon>
        <taxon>Clostridia</taxon>
        <taxon>Eubacteriales</taxon>
        <taxon>Clostridiaceae</taxon>
        <taxon>Inconstantimicrobium</taxon>
    </lineage>
</organism>
<dbReference type="Gene3D" id="2.60.200.30">
    <property type="entry name" value="Probable inorganic polyphosphate/atp-NAD kinase, domain 2"/>
    <property type="match status" value="1"/>
</dbReference>
<feature type="binding site" evidence="8">
    <location>
        <position position="143"/>
    </location>
    <ligand>
        <name>NAD(+)</name>
        <dbReference type="ChEBI" id="CHEBI:57540"/>
    </ligand>
</feature>
<feature type="binding site" evidence="8">
    <location>
        <position position="63"/>
    </location>
    <ligand>
        <name>NAD(+)</name>
        <dbReference type="ChEBI" id="CHEBI:57540"/>
    </ligand>
</feature>
<dbReference type="InterPro" id="IPR002504">
    <property type="entry name" value="NADK"/>
</dbReference>
<keyword evidence="10" id="KW-1185">Reference proteome</keyword>
<feature type="binding site" evidence="8">
    <location>
        <position position="232"/>
    </location>
    <ligand>
        <name>NAD(+)</name>
        <dbReference type="ChEBI" id="CHEBI:57540"/>
    </ligand>
</feature>
<sequence>MKKVGININESKDKDGIIFNETVKTLKENASNIEIYKIATREDVVDKDLDMILVFGGDGTILRAGREFSQYKDTPILGINIGHLGFLSTIEYDEFKENISKILKNNFRIEKRLMLKSYIKGSGSDVVLYSLNDLVVCRGTLSRMAKYKIKINGDECMEFKGDGVIISTPTGSTAYSFSAGGPIVYPTLRQISITPICPHSPSLRTIIIDENSEITITASANDSILYASTDGQKFNLLENDFDLTVRKAERDCNLIMLKEVNYYDVLKSKIINI</sequence>
<dbReference type="InterPro" id="IPR016064">
    <property type="entry name" value="NAD/diacylglycerol_kinase_sf"/>
</dbReference>
<dbReference type="RefSeq" id="WP_154529926.1">
    <property type="nucleotide sequence ID" value="NZ_JAQXTV010000216.1"/>
</dbReference>
<dbReference type="Pfam" id="PF01513">
    <property type="entry name" value="NAD_kinase"/>
    <property type="match status" value="1"/>
</dbReference>
<dbReference type="Gene3D" id="3.40.50.10330">
    <property type="entry name" value="Probable inorganic polyphosphate/atp-NAD kinase, domain 1"/>
    <property type="match status" value="1"/>
</dbReference>
<dbReference type="Pfam" id="PF20143">
    <property type="entry name" value="NAD_kinase_C"/>
    <property type="match status" value="1"/>
</dbReference>
<comment type="caution">
    <text evidence="8">Lacks conserved residue(s) required for the propagation of feature annotation.</text>
</comment>
<comment type="similarity">
    <text evidence="8">Belongs to the NAD kinase family.</text>
</comment>
<feature type="binding site" evidence="8">
    <location>
        <begin position="58"/>
        <end position="59"/>
    </location>
    <ligand>
        <name>NAD(+)</name>
        <dbReference type="ChEBI" id="CHEBI:57540"/>
    </ligand>
</feature>
<name>A0A7X2MWN3_9CLOT</name>
<evidence type="ECO:0000256" key="6">
    <source>
        <dbReference type="ARBA" id="ARBA00023027"/>
    </source>
</evidence>
<keyword evidence="8" id="KW-0963">Cytoplasm</keyword>
<comment type="catalytic activity">
    <reaction evidence="7 8">
        <text>NAD(+) + ATP = ADP + NADP(+) + H(+)</text>
        <dbReference type="Rhea" id="RHEA:18629"/>
        <dbReference type="ChEBI" id="CHEBI:15378"/>
        <dbReference type="ChEBI" id="CHEBI:30616"/>
        <dbReference type="ChEBI" id="CHEBI:57540"/>
        <dbReference type="ChEBI" id="CHEBI:58349"/>
        <dbReference type="ChEBI" id="CHEBI:456216"/>
        <dbReference type="EC" id="2.7.1.23"/>
    </reaction>
</comment>
<dbReference type="InterPro" id="IPR017438">
    <property type="entry name" value="ATP-NAD_kinase_N"/>
</dbReference>
<keyword evidence="3 8" id="KW-0418">Kinase</keyword>
<keyword evidence="1 8" id="KW-0808">Transferase</keyword>
<dbReference type="GO" id="GO:0051287">
    <property type="term" value="F:NAD binding"/>
    <property type="evidence" value="ECO:0007669"/>
    <property type="project" value="UniProtKB-ARBA"/>
</dbReference>
<feature type="active site" description="Proton acceptor" evidence="8">
    <location>
        <position position="58"/>
    </location>
</feature>
<dbReference type="EMBL" id="VULX01000001">
    <property type="protein sequence ID" value="MSR90050.1"/>
    <property type="molecule type" value="Genomic_DNA"/>
</dbReference>
<protein>
    <recommendedName>
        <fullName evidence="8">NAD kinase</fullName>
        <ecNumber evidence="8">2.7.1.23</ecNumber>
    </recommendedName>
    <alternativeName>
        <fullName evidence="8">ATP-dependent NAD kinase</fullName>
    </alternativeName>
</protein>
<evidence type="ECO:0000256" key="2">
    <source>
        <dbReference type="ARBA" id="ARBA00022741"/>
    </source>
</evidence>
<feature type="binding site" evidence="8">
    <location>
        <begin position="132"/>
        <end position="133"/>
    </location>
    <ligand>
        <name>NAD(+)</name>
        <dbReference type="ChEBI" id="CHEBI:57540"/>
    </ligand>
</feature>
<evidence type="ECO:0000313" key="10">
    <source>
        <dbReference type="Proteomes" id="UP000460287"/>
    </source>
</evidence>
<dbReference type="InterPro" id="IPR017437">
    <property type="entry name" value="ATP-NAD_kinase_PpnK-typ_C"/>
</dbReference>
<dbReference type="GO" id="GO:0005737">
    <property type="term" value="C:cytoplasm"/>
    <property type="evidence" value="ECO:0007669"/>
    <property type="project" value="UniProtKB-SubCell"/>
</dbReference>
<keyword evidence="5 8" id="KW-0521">NADP</keyword>
<dbReference type="GO" id="GO:0019674">
    <property type="term" value="P:NAD+ metabolic process"/>
    <property type="evidence" value="ECO:0007669"/>
    <property type="project" value="InterPro"/>
</dbReference>
<dbReference type="PANTHER" id="PTHR20275:SF0">
    <property type="entry name" value="NAD KINASE"/>
    <property type="match status" value="1"/>
</dbReference>